<keyword evidence="4 6" id="KW-1133">Transmembrane helix</keyword>
<keyword evidence="2" id="KW-1003">Cell membrane</keyword>
<feature type="transmembrane region" description="Helical" evidence="6">
    <location>
        <begin position="56"/>
        <end position="75"/>
    </location>
</feature>
<feature type="transmembrane region" description="Helical" evidence="6">
    <location>
        <begin position="285"/>
        <end position="311"/>
    </location>
</feature>
<keyword evidence="3 6" id="KW-0812">Transmembrane</keyword>
<evidence type="ECO:0000256" key="2">
    <source>
        <dbReference type="ARBA" id="ARBA00022475"/>
    </source>
</evidence>
<dbReference type="CDD" id="cd06581">
    <property type="entry name" value="TM_PBP1_LivM_like"/>
    <property type="match status" value="1"/>
</dbReference>
<name>A0A561Q7Z9_9HYPH</name>
<dbReference type="GO" id="GO:0005886">
    <property type="term" value="C:plasma membrane"/>
    <property type="evidence" value="ECO:0007669"/>
    <property type="project" value="UniProtKB-SubCell"/>
</dbReference>
<dbReference type="OrthoDB" id="9804361at2"/>
<protein>
    <submittedName>
        <fullName evidence="7">Amino acid/amide ABC transporter membrane protein 2 (HAAT family)</fullName>
    </submittedName>
</protein>
<dbReference type="Proteomes" id="UP000320653">
    <property type="component" value="Unassembled WGS sequence"/>
</dbReference>
<evidence type="ECO:0000313" key="8">
    <source>
        <dbReference type="Proteomes" id="UP000320653"/>
    </source>
</evidence>
<evidence type="ECO:0000256" key="6">
    <source>
        <dbReference type="SAM" id="Phobius"/>
    </source>
</evidence>
<feature type="transmembrane region" description="Helical" evidence="6">
    <location>
        <begin position="29"/>
        <end position="49"/>
    </location>
</feature>
<dbReference type="GO" id="GO:0015658">
    <property type="term" value="F:branched-chain amino acid transmembrane transporter activity"/>
    <property type="evidence" value="ECO:0007669"/>
    <property type="project" value="InterPro"/>
</dbReference>
<dbReference type="PANTHER" id="PTHR30482:SF10">
    <property type="entry name" value="HIGH-AFFINITY BRANCHED-CHAIN AMINO ACID TRANSPORT PROTEIN BRAE"/>
    <property type="match status" value="1"/>
</dbReference>
<keyword evidence="8" id="KW-1185">Reference proteome</keyword>
<evidence type="ECO:0000256" key="3">
    <source>
        <dbReference type="ARBA" id="ARBA00022692"/>
    </source>
</evidence>
<proteinExistence type="predicted"/>
<evidence type="ECO:0000256" key="4">
    <source>
        <dbReference type="ARBA" id="ARBA00022989"/>
    </source>
</evidence>
<dbReference type="InterPro" id="IPR043428">
    <property type="entry name" value="LivM-like"/>
</dbReference>
<dbReference type="Pfam" id="PF02653">
    <property type="entry name" value="BPD_transp_2"/>
    <property type="match status" value="1"/>
</dbReference>
<evidence type="ECO:0000256" key="1">
    <source>
        <dbReference type="ARBA" id="ARBA00004651"/>
    </source>
</evidence>
<feature type="transmembrane region" description="Helical" evidence="6">
    <location>
        <begin position="7"/>
        <end position="23"/>
    </location>
</feature>
<dbReference type="EMBL" id="VIWP01000014">
    <property type="protein sequence ID" value="TWF46488.1"/>
    <property type="molecule type" value="Genomic_DNA"/>
</dbReference>
<feature type="transmembrane region" description="Helical" evidence="6">
    <location>
        <begin position="111"/>
        <end position="131"/>
    </location>
</feature>
<evidence type="ECO:0000313" key="7">
    <source>
        <dbReference type="EMBL" id="TWF46488.1"/>
    </source>
</evidence>
<evidence type="ECO:0000256" key="5">
    <source>
        <dbReference type="ARBA" id="ARBA00023136"/>
    </source>
</evidence>
<accession>A0A561Q7Z9</accession>
<dbReference type="AlphaFoldDB" id="A0A561Q7Z9"/>
<gene>
    <name evidence="7" type="ORF">FHW37_11457</name>
</gene>
<comment type="caution">
    <text evidence="7">The sequence shown here is derived from an EMBL/GenBank/DDBJ whole genome shotgun (WGS) entry which is preliminary data.</text>
</comment>
<feature type="transmembrane region" description="Helical" evidence="6">
    <location>
        <begin position="81"/>
        <end position="104"/>
    </location>
</feature>
<organism evidence="7 8">
    <name type="scientific">Neorhizobium alkalisoli</name>
    <dbReference type="NCBI Taxonomy" id="528178"/>
    <lineage>
        <taxon>Bacteria</taxon>
        <taxon>Pseudomonadati</taxon>
        <taxon>Pseudomonadota</taxon>
        <taxon>Alphaproteobacteria</taxon>
        <taxon>Hyphomicrobiales</taxon>
        <taxon>Rhizobiaceae</taxon>
        <taxon>Rhizobium/Agrobacterium group</taxon>
        <taxon>Neorhizobium</taxon>
    </lineage>
</organism>
<dbReference type="RefSeq" id="WP_145643149.1">
    <property type="nucleotide sequence ID" value="NZ_VIWP01000014.1"/>
</dbReference>
<feature type="transmembrane region" description="Helical" evidence="6">
    <location>
        <begin position="250"/>
        <end position="273"/>
    </location>
</feature>
<feature type="transmembrane region" description="Helical" evidence="6">
    <location>
        <begin position="162"/>
        <end position="180"/>
    </location>
</feature>
<dbReference type="PANTHER" id="PTHR30482">
    <property type="entry name" value="HIGH-AFFINITY BRANCHED-CHAIN AMINO ACID TRANSPORT SYSTEM PERMEASE"/>
    <property type="match status" value="1"/>
</dbReference>
<dbReference type="InterPro" id="IPR001851">
    <property type="entry name" value="ABC_transp_permease"/>
</dbReference>
<keyword evidence="5 6" id="KW-0472">Membrane</keyword>
<feature type="transmembrane region" description="Helical" evidence="6">
    <location>
        <begin position="210"/>
        <end position="230"/>
    </location>
</feature>
<reference evidence="7 8" key="1">
    <citation type="submission" date="2019-06" db="EMBL/GenBank/DDBJ databases">
        <title>Sorghum-associated microbial communities from plants grown in Nebraska, USA.</title>
        <authorList>
            <person name="Schachtman D."/>
        </authorList>
    </citation>
    <scope>NUCLEOTIDE SEQUENCE [LARGE SCALE GENOMIC DNA]</scope>
    <source>
        <strain evidence="7 8">1225</strain>
    </source>
</reference>
<sequence length="329" mass="34441">MKQEITFRWVIPAIVVLLAVIGIPFANDYLLYVATIIVLMSILAVSYDVLLGLTGYLSLAHGFLYGVGAYTTAYLTTNSGWGYWPALVASAVISGVMGTVIALVAFRTRGIYFAVLTLGIGLVGYQLFLVLEPITGGVGGFIGIPGLPSLPGFADAPQRNNLVIALLVLAVAYGASMLFLRSSIGAACLAVREDVVLAQSLGIRIGMARLCAFSFSAVFAGAAGSLFAAISNFVGPDDFSVMATGFQTVVYVVVGGMGTLWGPVLGAVLIVALPEILRGASTYAVFIYGLILLFFILFAPKGIAGFLLAAAKRMSRSGRVVISKEAEAR</sequence>
<comment type="subcellular location">
    <subcellularLocation>
        <location evidence="1">Cell membrane</location>
        <topology evidence="1">Multi-pass membrane protein</topology>
    </subcellularLocation>
</comment>